<evidence type="ECO:0000313" key="19">
    <source>
        <dbReference type="Proteomes" id="UP001165121"/>
    </source>
</evidence>
<dbReference type="Gene3D" id="3.30.420.10">
    <property type="entry name" value="Ribonuclease H-like superfamily/Ribonuclease H"/>
    <property type="match status" value="1"/>
</dbReference>
<dbReference type="GO" id="GO:0003887">
    <property type="term" value="F:DNA-directed DNA polymerase activity"/>
    <property type="evidence" value="ECO:0007669"/>
    <property type="project" value="UniProtKB-KW"/>
</dbReference>
<comment type="caution">
    <text evidence="18">The sequence shown here is derived from an EMBL/GenBank/DDBJ whole genome shotgun (WGS) entry which is preliminary data.</text>
</comment>
<dbReference type="GO" id="GO:0006310">
    <property type="term" value="P:DNA recombination"/>
    <property type="evidence" value="ECO:0007669"/>
    <property type="project" value="UniProtKB-KW"/>
</dbReference>
<dbReference type="PANTHER" id="PTHR37984">
    <property type="entry name" value="PROTEIN CBG26694"/>
    <property type="match status" value="1"/>
</dbReference>
<dbReference type="InterPro" id="IPR050951">
    <property type="entry name" value="Retrovirus_Pol_polyprotein"/>
</dbReference>
<dbReference type="InterPro" id="IPR043128">
    <property type="entry name" value="Rev_trsase/Diguanyl_cyclase"/>
</dbReference>
<dbReference type="GO" id="GO:0004190">
    <property type="term" value="F:aspartic-type endopeptidase activity"/>
    <property type="evidence" value="ECO:0007669"/>
    <property type="project" value="UniProtKB-KW"/>
</dbReference>
<dbReference type="Pfam" id="PF17917">
    <property type="entry name" value="RT_RNaseH"/>
    <property type="match status" value="1"/>
</dbReference>
<dbReference type="Pfam" id="PF24626">
    <property type="entry name" value="SH3_Tf2-1"/>
    <property type="match status" value="1"/>
</dbReference>
<evidence type="ECO:0000256" key="5">
    <source>
        <dbReference type="ARBA" id="ARBA00022723"/>
    </source>
</evidence>
<dbReference type="GO" id="GO:0003964">
    <property type="term" value="F:RNA-directed DNA polymerase activity"/>
    <property type="evidence" value="ECO:0007669"/>
    <property type="project" value="UniProtKB-KW"/>
</dbReference>
<keyword evidence="7" id="KW-0255">Endonuclease</keyword>
<keyword evidence="9" id="KW-0460">Magnesium</keyword>
<evidence type="ECO:0000256" key="11">
    <source>
        <dbReference type="ARBA" id="ARBA00022918"/>
    </source>
</evidence>
<dbReference type="GO" id="GO:0006508">
    <property type="term" value="P:proteolysis"/>
    <property type="evidence" value="ECO:0007669"/>
    <property type="project" value="UniProtKB-KW"/>
</dbReference>
<proteinExistence type="predicted"/>
<feature type="domain" description="Chromo" evidence="16">
    <location>
        <begin position="1055"/>
        <end position="1114"/>
    </location>
</feature>
<evidence type="ECO:0000256" key="3">
    <source>
        <dbReference type="ARBA" id="ARBA00022695"/>
    </source>
</evidence>
<dbReference type="AlphaFoldDB" id="A0A9W6WVW7"/>
<dbReference type="SUPFAM" id="SSF54160">
    <property type="entry name" value="Chromo domain-like"/>
    <property type="match status" value="1"/>
</dbReference>
<keyword evidence="14" id="KW-0233">DNA recombination</keyword>
<keyword evidence="13" id="KW-0238">DNA-binding</keyword>
<dbReference type="InterPro" id="IPR041588">
    <property type="entry name" value="Integrase_H2C2"/>
</dbReference>
<evidence type="ECO:0000256" key="2">
    <source>
        <dbReference type="ARBA" id="ARBA00022679"/>
    </source>
</evidence>
<accession>A0A9W6WVW7</accession>
<sequence length="1114" mass="128593">MMQVDRGYDQVVHRPHRTVHMNLQIPGFPLTSGIFQVMPVPENKDVIIGMMWLREQNPDIDWKPRDFFNYYRQQGHHGRHGTTRLISSQQFLRILRHDEDIEAVFVINPHDSEKAERFKSQGWETLNGNPAYLTLRKYANTVFRTELPNETPPVREGIEHEILLKPGTKPISVKQWRQSPEQRTAIQEWTKEMAQAGIIRPSTSAFSAPTFSVKKPIGWRIVDDYRQLNLATILAAIPMPRKEDTFDAMPGSHSFSCMDLLWGYYQVKLRESDIPFTAFSTPDGLFEYLVTHMGLSGSPGTFSRLLQKVFKDLRDVMRIYFDDFYAFTQSEDVADHVEALDRVLKRCEEQQLYVKFSKCQFCVDEIPCLGDFVGRKGVRMDPDKVKIIAEWPVPKPKKQMESFLGTTVYVSRFCKDFAQFAGPLHDNIKGKRSRDAIELSGDQLRCLNELKNRLTSPPVLSLPDFSKSFGIRMDASNFAIGGVLFQKEGELEDPIAFTGRKMKPAELNYPVREQELLAIMHALSVWCVYLLDRPFTVETDHKSIEMTLTQKTTNRRVARWFNELAEFQPLFKWIPGETNTVADALSRNPDFERKTAQVSLQELLDAARNREIMATIRTNKVTVAQTAKTMYSWNKDLQWIIKKLKQGEDVPKYSLQDGILYYQTGEDETPRLYISDDEDLKNRVICENHDAVSAGHPGFYKTYLAVREQYYWPKMMKYIQRYVNTCEMCQCNKARQTKPPGLLQPLDIPKGRWTDISMDFVVSLPVSTNGNNAIMDIVDRLTKRAKFIAMKTIDATTDIVDVFMKNYVKDHGLPKTIVSDRDTKSTSKLWQSVVKALGTQHNLSSAFRPQTNGQTERTNRFIGDYLRGVINPAQNDWDDYLHLAEFAYNRRVHSTIGMSPFEADLGYVPYMPDDVTSDPEFIKLEKSARAFLLRQETRLKAAQDRMSEAQERMKYYYDKNRLVQNFEVNDMVLLDGTNLDIRHKGYAQSKKLAPRYIGPFPVLKKISKDSYELGISKGLKLHPVFHTSLLKPYRKDPKRRQQVNNVVLADGTEGQLVEAVIGHRKYKGKPQYKIWWLGESKAEAPWEPVENLNQIPGLNGLYWKAKKRPSPFSE</sequence>
<dbReference type="Gene3D" id="2.40.50.40">
    <property type="match status" value="1"/>
</dbReference>
<dbReference type="InterPro" id="IPR041373">
    <property type="entry name" value="RT_RNaseH"/>
</dbReference>
<evidence type="ECO:0000313" key="18">
    <source>
        <dbReference type="EMBL" id="GMF18328.1"/>
    </source>
</evidence>
<dbReference type="GO" id="GO:0004519">
    <property type="term" value="F:endonuclease activity"/>
    <property type="evidence" value="ECO:0007669"/>
    <property type="project" value="UniProtKB-KW"/>
</dbReference>
<evidence type="ECO:0000256" key="15">
    <source>
        <dbReference type="SAM" id="Coils"/>
    </source>
</evidence>
<dbReference type="Pfam" id="PF00078">
    <property type="entry name" value="RVT_1"/>
    <property type="match status" value="1"/>
</dbReference>
<evidence type="ECO:0000256" key="13">
    <source>
        <dbReference type="ARBA" id="ARBA00023125"/>
    </source>
</evidence>
<evidence type="ECO:0000256" key="10">
    <source>
        <dbReference type="ARBA" id="ARBA00022908"/>
    </source>
</evidence>
<dbReference type="SUPFAM" id="SSF56672">
    <property type="entry name" value="DNA/RNA polymerases"/>
    <property type="match status" value="1"/>
</dbReference>
<keyword evidence="12" id="KW-0239">DNA-directed DNA polymerase</keyword>
<reference evidence="18" key="1">
    <citation type="submission" date="2023-04" db="EMBL/GenBank/DDBJ databases">
        <title>Phytophthora fragariaefolia NBRC 109709.</title>
        <authorList>
            <person name="Ichikawa N."/>
            <person name="Sato H."/>
            <person name="Tonouchi N."/>
        </authorList>
    </citation>
    <scope>NUCLEOTIDE SEQUENCE</scope>
    <source>
        <strain evidence="18">NBRC 109709</strain>
    </source>
</reference>
<dbReference type="GO" id="GO:0015074">
    <property type="term" value="P:DNA integration"/>
    <property type="evidence" value="ECO:0007669"/>
    <property type="project" value="UniProtKB-KW"/>
</dbReference>
<keyword evidence="4" id="KW-0540">Nuclease</keyword>
<evidence type="ECO:0000256" key="7">
    <source>
        <dbReference type="ARBA" id="ARBA00022759"/>
    </source>
</evidence>
<dbReference type="Proteomes" id="UP001165121">
    <property type="component" value="Unassembled WGS sequence"/>
</dbReference>
<keyword evidence="8" id="KW-0378">Hydrolase</keyword>
<keyword evidence="11" id="KW-0695">RNA-directed DNA polymerase</keyword>
<feature type="domain" description="Integrase catalytic" evidence="17">
    <location>
        <begin position="745"/>
        <end position="908"/>
    </location>
</feature>
<evidence type="ECO:0000256" key="1">
    <source>
        <dbReference type="ARBA" id="ARBA00022670"/>
    </source>
</evidence>
<dbReference type="PANTHER" id="PTHR37984:SF5">
    <property type="entry name" value="PROTEIN NYNRIN-LIKE"/>
    <property type="match status" value="1"/>
</dbReference>
<dbReference type="Gene3D" id="1.10.340.70">
    <property type="match status" value="1"/>
</dbReference>
<dbReference type="CDD" id="cd09274">
    <property type="entry name" value="RNase_HI_RT_Ty3"/>
    <property type="match status" value="1"/>
</dbReference>
<dbReference type="CDD" id="cd01647">
    <property type="entry name" value="RT_LTR"/>
    <property type="match status" value="1"/>
</dbReference>
<evidence type="ECO:0000256" key="14">
    <source>
        <dbReference type="ARBA" id="ARBA00023172"/>
    </source>
</evidence>
<dbReference type="InterPro" id="IPR036397">
    <property type="entry name" value="RNaseH_sf"/>
</dbReference>
<dbReference type="SUPFAM" id="SSF53098">
    <property type="entry name" value="Ribonuclease H-like"/>
    <property type="match status" value="1"/>
</dbReference>
<evidence type="ECO:0000256" key="6">
    <source>
        <dbReference type="ARBA" id="ARBA00022750"/>
    </source>
</evidence>
<dbReference type="PROSITE" id="PS50994">
    <property type="entry name" value="INTEGRASE"/>
    <property type="match status" value="1"/>
</dbReference>
<dbReference type="FunFam" id="1.10.340.70:FF:000001">
    <property type="entry name" value="Retrovirus-related Pol polyprotein from transposon gypsy-like Protein"/>
    <property type="match status" value="1"/>
</dbReference>
<dbReference type="Pfam" id="PF17921">
    <property type="entry name" value="Integrase_H2C2"/>
    <property type="match status" value="1"/>
</dbReference>
<evidence type="ECO:0000256" key="8">
    <source>
        <dbReference type="ARBA" id="ARBA00022801"/>
    </source>
</evidence>
<dbReference type="InterPro" id="IPR000477">
    <property type="entry name" value="RT_dom"/>
</dbReference>
<name>A0A9W6WVW7_9STRA</name>
<dbReference type="InterPro" id="IPR012337">
    <property type="entry name" value="RNaseH-like_sf"/>
</dbReference>
<keyword evidence="2" id="KW-0808">Transferase</keyword>
<gene>
    <name evidence="18" type="ORF">Pfra01_000156600</name>
</gene>
<keyword evidence="1" id="KW-0645">Protease</keyword>
<organism evidence="18 19">
    <name type="scientific">Phytophthora fragariaefolia</name>
    <dbReference type="NCBI Taxonomy" id="1490495"/>
    <lineage>
        <taxon>Eukaryota</taxon>
        <taxon>Sar</taxon>
        <taxon>Stramenopiles</taxon>
        <taxon>Oomycota</taxon>
        <taxon>Peronosporomycetes</taxon>
        <taxon>Peronosporales</taxon>
        <taxon>Peronosporaceae</taxon>
        <taxon>Phytophthora</taxon>
    </lineage>
</organism>
<dbReference type="EMBL" id="BSXT01000126">
    <property type="protein sequence ID" value="GMF18328.1"/>
    <property type="molecule type" value="Genomic_DNA"/>
</dbReference>
<dbReference type="Gene3D" id="3.10.10.10">
    <property type="entry name" value="HIV Type 1 Reverse Transcriptase, subunit A, domain 1"/>
    <property type="match status" value="1"/>
</dbReference>
<keyword evidence="10" id="KW-0229">DNA integration</keyword>
<keyword evidence="3" id="KW-0548">Nucleotidyltransferase</keyword>
<evidence type="ECO:0000259" key="17">
    <source>
        <dbReference type="PROSITE" id="PS50994"/>
    </source>
</evidence>
<protein>
    <submittedName>
        <fullName evidence="18">Unnamed protein product</fullName>
    </submittedName>
</protein>
<dbReference type="InterPro" id="IPR000953">
    <property type="entry name" value="Chromo/chromo_shadow_dom"/>
</dbReference>
<dbReference type="GO" id="GO:0046872">
    <property type="term" value="F:metal ion binding"/>
    <property type="evidence" value="ECO:0007669"/>
    <property type="project" value="UniProtKB-KW"/>
</dbReference>
<keyword evidence="6" id="KW-0064">Aspartyl protease</keyword>
<dbReference type="GO" id="GO:0003677">
    <property type="term" value="F:DNA binding"/>
    <property type="evidence" value="ECO:0007669"/>
    <property type="project" value="UniProtKB-KW"/>
</dbReference>
<evidence type="ECO:0000256" key="4">
    <source>
        <dbReference type="ARBA" id="ARBA00022722"/>
    </source>
</evidence>
<dbReference type="OrthoDB" id="117343at2759"/>
<dbReference type="CDD" id="cd00024">
    <property type="entry name" value="CD_CSD"/>
    <property type="match status" value="1"/>
</dbReference>
<dbReference type="PROSITE" id="PS50013">
    <property type="entry name" value="CHROMO_2"/>
    <property type="match status" value="1"/>
</dbReference>
<dbReference type="InterPro" id="IPR016197">
    <property type="entry name" value="Chromo-like_dom_sf"/>
</dbReference>
<dbReference type="Gene3D" id="3.30.70.270">
    <property type="match status" value="2"/>
</dbReference>
<dbReference type="InterPro" id="IPR056924">
    <property type="entry name" value="SH3_Tf2-1"/>
</dbReference>
<dbReference type="InterPro" id="IPR023780">
    <property type="entry name" value="Chromo_domain"/>
</dbReference>
<dbReference type="InterPro" id="IPR001584">
    <property type="entry name" value="Integrase_cat-core"/>
</dbReference>
<dbReference type="Pfam" id="PF00385">
    <property type="entry name" value="Chromo"/>
    <property type="match status" value="1"/>
</dbReference>
<evidence type="ECO:0000256" key="12">
    <source>
        <dbReference type="ARBA" id="ARBA00022932"/>
    </source>
</evidence>
<feature type="coiled-coil region" evidence="15">
    <location>
        <begin position="932"/>
        <end position="959"/>
    </location>
</feature>
<evidence type="ECO:0000259" key="16">
    <source>
        <dbReference type="PROSITE" id="PS50013"/>
    </source>
</evidence>
<keyword evidence="15" id="KW-0175">Coiled coil</keyword>
<evidence type="ECO:0000256" key="9">
    <source>
        <dbReference type="ARBA" id="ARBA00022842"/>
    </source>
</evidence>
<dbReference type="Gene3D" id="3.10.20.370">
    <property type="match status" value="1"/>
</dbReference>
<keyword evidence="5" id="KW-0479">Metal-binding</keyword>
<dbReference type="InterPro" id="IPR043502">
    <property type="entry name" value="DNA/RNA_pol_sf"/>
</dbReference>
<keyword evidence="19" id="KW-1185">Reference proteome</keyword>